<dbReference type="EMBL" id="JABFTP020000062">
    <property type="protein sequence ID" value="KAL3273958.1"/>
    <property type="molecule type" value="Genomic_DNA"/>
</dbReference>
<organism evidence="2 3">
    <name type="scientific">Cryptolaemus montrouzieri</name>
    <dbReference type="NCBI Taxonomy" id="559131"/>
    <lineage>
        <taxon>Eukaryota</taxon>
        <taxon>Metazoa</taxon>
        <taxon>Ecdysozoa</taxon>
        <taxon>Arthropoda</taxon>
        <taxon>Hexapoda</taxon>
        <taxon>Insecta</taxon>
        <taxon>Pterygota</taxon>
        <taxon>Neoptera</taxon>
        <taxon>Endopterygota</taxon>
        <taxon>Coleoptera</taxon>
        <taxon>Polyphaga</taxon>
        <taxon>Cucujiformia</taxon>
        <taxon>Coccinelloidea</taxon>
        <taxon>Coccinellidae</taxon>
        <taxon>Scymninae</taxon>
        <taxon>Scymnini</taxon>
        <taxon>Cryptolaemus</taxon>
    </lineage>
</organism>
<evidence type="ECO:0000256" key="1">
    <source>
        <dbReference type="SAM" id="MobiDB-lite"/>
    </source>
</evidence>
<reference evidence="2 3" key="1">
    <citation type="journal article" date="2021" name="BMC Biol.">
        <title>Horizontally acquired antibacterial genes associated with adaptive radiation of ladybird beetles.</title>
        <authorList>
            <person name="Li H.S."/>
            <person name="Tang X.F."/>
            <person name="Huang Y.H."/>
            <person name="Xu Z.Y."/>
            <person name="Chen M.L."/>
            <person name="Du X.Y."/>
            <person name="Qiu B.Y."/>
            <person name="Chen P.T."/>
            <person name="Zhang W."/>
            <person name="Slipinski A."/>
            <person name="Escalona H.E."/>
            <person name="Waterhouse R.M."/>
            <person name="Zwick A."/>
            <person name="Pang H."/>
        </authorList>
    </citation>
    <scope>NUCLEOTIDE SEQUENCE [LARGE SCALE GENOMIC DNA]</scope>
    <source>
        <strain evidence="2">SYSU2018</strain>
    </source>
</reference>
<feature type="compositionally biased region" description="Basic and acidic residues" evidence="1">
    <location>
        <begin position="231"/>
        <end position="251"/>
    </location>
</feature>
<feature type="region of interest" description="Disordered" evidence="1">
    <location>
        <begin position="229"/>
        <end position="308"/>
    </location>
</feature>
<feature type="compositionally biased region" description="Polar residues" evidence="1">
    <location>
        <begin position="273"/>
        <end position="302"/>
    </location>
</feature>
<feature type="compositionally biased region" description="Basic residues" evidence="1">
    <location>
        <begin position="262"/>
        <end position="272"/>
    </location>
</feature>
<dbReference type="PANTHER" id="PTHR36696">
    <property type="entry name" value="AGAP012002-PA"/>
    <property type="match status" value="1"/>
</dbReference>
<dbReference type="PANTHER" id="PTHR36696:SF1">
    <property type="entry name" value="EF-HAND DOMAIN-CONTAINING PROTEIN"/>
    <property type="match status" value="1"/>
</dbReference>
<accession>A0ABD2N5F8</accession>
<feature type="region of interest" description="Disordered" evidence="1">
    <location>
        <begin position="129"/>
        <end position="151"/>
    </location>
</feature>
<evidence type="ECO:0000313" key="3">
    <source>
        <dbReference type="Proteomes" id="UP001516400"/>
    </source>
</evidence>
<dbReference type="AlphaFoldDB" id="A0ABD2N5F8"/>
<comment type="caution">
    <text evidence="2">The sequence shown here is derived from an EMBL/GenBank/DDBJ whole genome shotgun (WGS) entry which is preliminary data.</text>
</comment>
<feature type="compositionally biased region" description="Low complexity" evidence="1">
    <location>
        <begin position="141"/>
        <end position="151"/>
    </location>
</feature>
<dbReference type="Proteomes" id="UP001516400">
    <property type="component" value="Unassembled WGS sequence"/>
</dbReference>
<name>A0ABD2N5F8_9CUCU</name>
<gene>
    <name evidence="2" type="ORF">HHI36_015381</name>
</gene>
<proteinExistence type="predicted"/>
<keyword evidence="3" id="KW-1185">Reference proteome</keyword>
<evidence type="ECO:0000313" key="2">
    <source>
        <dbReference type="EMBL" id="KAL3273958.1"/>
    </source>
</evidence>
<protein>
    <submittedName>
        <fullName evidence="2">Uncharacterized protein</fullName>
    </submittedName>
</protein>
<sequence>MRFTSKTGLTPSAPKRVLRRDQTKRIDLIAETRPAPFVLKPLAGLYNPYRYGCSLLCNHPTDEDAKELLRRAKDSWAYESKRTILFDNDIAAIRDSLEQLQIYAKQNEPIQTPMIEAVPDELFRRYTETDSRPLTPAPTLSSAATRTSGSRRCVTPDPILISTVKEKTMLVLDLRRSHSQEMICGTSFLEPPLILIQQVPTRKGSLEEINSSPKKSIYSLHMPATARMTKIQKEPVCKNETEIDDSESKPEENEEKDEVYIKRRGKKRRKQRNGSTALPVQSSIDPETQVGTVGQDSYNPSARHSLAPGSAEDIALREATTEQLSEIRRSSGVNDMESFLDVDILKLLRRELTDEIYDNEFDWKASKINLIKRRIALGEALKTLSNSKSTCEELVALQEQLNLPPINTDLWISIPRVFSRANARFELPPYSGMLQTMTPMEYIKNHVDITNKRKIMYNSIFNKFKTSESDRERTILGKDISEALHLLMGQKLPVKPIESFKELVNWREDELYDFKTFSCICATCERLLAAEYSKNVPDKKADPCEKLETADFESLNKKLQGQNADERLVKILYGIKNF</sequence>